<comment type="caution">
    <text evidence="8">The sequence shown here is derived from an EMBL/GenBank/DDBJ whole genome shotgun (WGS) entry which is preliminary data.</text>
</comment>
<evidence type="ECO:0000256" key="6">
    <source>
        <dbReference type="SAM" id="MobiDB-lite"/>
    </source>
</evidence>
<feature type="zinc finger region" description="C3H1-type" evidence="5">
    <location>
        <begin position="271"/>
        <end position="299"/>
    </location>
</feature>
<dbReference type="InterPro" id="IPR036855">
    <property type="entry name" value="Znf_CCCH_sf"/>
</dbReference>
<feature type="compositionally biased region" description="Basic and acidic residues" evidence="6">
    <location>
        <begin position="133"/>
        <end position="143"/>
    </location>
</feature>
<evidence type="ECO:0000313" key="9">
    <source>
        <dbReference type="Proteomes" id="UP001642360"/>
    </source>
</evidence>
<feature type="domain" description="C3H1-type" evidence="7">
    <location>
        <begin position="499"/>
        <end position="527"/>
    </location>
</feature>
<feature type="region of interest" description="Disordered" evidence="6">
    <location>
        <begin position="345"/>
        <end position="364"/>
    </location>
</feature>
<keyword evidence="2 5" id="KW-0863">Zinc-finger</keyword>
<feature type="zinc finger region" description="C3H1-type" evidence="5">
    <location>
        <begin position="453"/>
        <end position="481"/>
    </location>
</feature>
<keyword evidence="1 5" id="KW-0479">Metal-binding</keyword>
<dbReference type="Pfam" id="PF00642">
    <property type="entry name" value="zf-CCCH"/>
    <property type="match status" value="5"/>
</dbReference>
<reference evidence="8 9" key="1">
    <citation type="submission" date="2024-02" db="EMBL/GenBank/DDBJ databases">
        <authorList>
            <person name="Vignale AGUSTIN F."/>
            <person name="Sosa J E."/>
            <person name="Modenutti C."/>
        </authorList>
    </citation>
    <scope>NUCLEOTIDE SEQUENCE [LARGE SCALE GENOMIC DNA]</scope>
</reference>
<feature type="region of interest" description="Disordered" evidence="6">
    <location>
        <begin position="84"/>
        <end position="210"/>
    </location>
</feature>
<dbReference type="GO" id="GO:0003729">
    <property type="term" value="F:mRNA binding"/>
    <property type="evidence" value="ECO:0007669"/>
    <property type="project" value="UniProtKB-ARBA"/>
</dbReference>
<evidence type="ECO:0000313" key="8">
    <source>
        <dbReference type="EMBL" id="CAK9172592.1"/>
    </source>
</evidence>
<evidence type="ECO:0000259" key="7">
    <source>
        <dbReference type="PROSITE" id="PS50103"/>
    </source>
</evidence>
<feature type="compositionally biased region" description="Basic and acidic residues" evidence="6">
    <location>
        <begin position="163"/>
        <end position="177"/>
    </location>
</feature>
<dbReference type="SMART" id="SM00356">
    <property type="entry name" value="ZnF_C3H1"/>
    <property type="match status" value="5"/>
</dbReference>
<evidence type="ECO:0000256" key="1">
    <source>
        <dbReference type="ARBA" id="ARBA00022723"/>
    </source>
</evidence>
<dbReference type="GO" id="GO:0003677">
    <property type="term" value="F:DNA binding"/>
    <property type="evidence" value="ECO:0007669"/>
    <property type="project" value="UniProtKB-KW"/>
</dbReference>
<evidence type="ECO:0000256" key="3">
    <source>
        <dbReference type="ARBA" id="ARBA00022833"/>
    </source>
</evidence>
<accession>A0ABC8TSZ4</accession>
<protein>
    <recommendedName>
        <fullName evidence="7">C3H1-type domain-containing protein</fullName>
    </recommendedName>
</protein>
<name>A0ABC8TSZ4_9AQUA</name>
<keyword evidence="9" id="KW-1185">Reference proteome</keyword>
<feature type="zinc finger region" description="C3H1-type" evidence="5">
    <location>
        <begin position="224"/>
        <end position="252"/>
    </location>
</feature>
<feature type="domain" description="C3H1-type" evidence="7">
    <location>
        <begin position="224"/>
        <end position="252"/>
    </location>
</feature>
<feature type="region of interest" description="Disordered" evidence="6">
    <location>
        <begin position="250"/>
        <end position="276"/>
    </location>
</feature>
<dbReference type="Gene3D" id="4.10.1000.10">
    <property type="entry name" value="Zinc finger, CCCH-type"/>
    <property type="match status" value="3"/>
</dbReference>
<feature type="domain" description="C3H1-type" evidence="7">
    <location>
        <begin position="271"/>
        <end position="299"/>
    </location>
</feature>
<organism evidence="8 9">
    <name type="scientific">Ilex paraguariensis</name>
    <name type="common">yerba mate</name>
    <dbReference type="NCBI Taxonomy" id="185542"/>
    <lineage>
        <taxon>Eukaryota</taxon>
        <taxon>Viridiplantae</taxon>
        <taxon>Streptophyta</taxon>
        <taxon>Embryophyta</taxon>
        <taxon>Tracheophyta</taxon>
        <taxon>Spermatophyta</taxon>
        <taxon>Magnoliopsida</taxon>
        <taxon>eudicotyledons</taxon>
        <taxon>Gunneridae</taxon>
        <taxon>Pentapetalae</taxon>
        <taxon>asterids</taxon>
        <taxon>campanulids</taxon>
        <taxon>Aquifoliales</taxon>
        <taxon>Aquifoliaceae</taxon>
        <taxon>Ilex</taxon>
    </lineage>
</organism>
<keyword evidence="3 5" id="KW-0862">Zinc</keyword>
<dbReference type="PROSITE" id="PS50103">
    <property type="entry name" value="ZF_C3H1"/>
    <property type="match status" value="5"/>
</dbReference>
<dbReference type="Gene3D" id="2.30.30.1190">
    <property type="match status" value="1"/>
</dbReference>
<feature type="compositionally biased region" description="Basic and acidic residues" evidence="6">
    <location>
        <begin position="257"/>
        <end position="276"/>
    </location>
</feature>
<dbReference type="SUPFAM" id="SSF90229">
    <property type="entry name" value="CCCH zinc finger"/>
    <property type="match status" value="5"/>
</dbReference>
<evidence type="ECO:0000256" key="4">
    <source>
        <dbReference type="ARBA" id="ARBA00023125"/>
    </source>
</evidence>
<feature type="compositionally biased region" description="Low complexity" evidence="6">
    <location>
        <begin position="34"/>
        <end position="48"/>
    </location>
</feature>
<dbReference type="Proteomes" id="UP001642360">
    <property type="component" value="Unassembled WGS sequence"/>
</dbReference>
<dbReference type="PANTHER" id="PTHR12506">
    <property type="entry name" value="PROTEIN PHOSPHATASE RELATED"/>
    <property type="match status" value="1"/>
</dbReference>
<dbReference type="AlphaFoldDB" id="A0ABC8TSZ4"/>
<feature type="compositionally biased region" description="Acidic residues" evidence="6">
    <location>
        <begin position="178"/>
        <end position="198"/>
    </location>
</feature>
<gene>
    <name evidence="8" type="ORF">ILEXP_LOCUS42241</name>
</gene>
<dbReference type="PANTHER" id="PTHR12506:SF20">
    <property type="entry name" value="ZINC FINGER CCCH DOMAIN-CONTAINING PROTEIN 67"/>
    <property type="match status" value="1"/>
</dbReference>
<dbReference type="GO" id="GO:0008270">
    <property type="term" value="F:zinc ion binding"/>
    <property type="evidence" value="ECO:0007669"/>
    <property type="project" value="UniProtKB-KW"/>
</dbReference>
<feature type="zinc finger region" description="C3H1-type" evidence="5">
    <location>
        <begin position="317"/>
        <end position="345"/>
    </location>
</feature>
<dbReference type="InterPro" id="IPR050974">
    <property type="entry name" value="Plant_ZF_CCCH"/>
</dbReference>
<keyword evidence="4" id="KW-0238">DNA-binding</keyword>
<evidence type="ECO:0000256" key="2">
    <source>
        <dbReference type="ARBA" id="ARBA00022771"/>
    </source>
</evidence>
<feature type="zinc finger region" description="C3H1-type" evidence="5">
    <location>
        <begin position="499"/>
        <end position="527"/>
    </location>
</feature>
<evidence type="ECO:0000256" key="5">
    <source>
        <dbReference type="PROSITE-ProRule" id="PRU00723"/>
    </source>
</evidence>
<feature type="region of interest" description="Disordered" evidence="6">
    <location>
        <begin position="1"/>
        <end position="62"/>
    </location>
</feature>
<proteinExistence type="predicted"/>
<dbReference type="EMBL" id="CAUOFW020006024">
    <property type="protein sequence ID" value="CAK9172592.1"/>
    <property type="molecule type" value="Genomic_DNA"/>
</dbReference>
<feature type="compositionally biased region" description="Basic and acidic residues" evidence="6">
    <location>
        <begin position="87"/>
        <end position="123"/>
    </location>
</feature>
<sequence length="540" mass="60625">MEASEEPTHHAIPNPRPTIGDEEPKSEKQEQQNEELGLGLGSELASSSDLNPNRDPNRSPAIIDNKLNQIVATEQLHNLVLNETVNEEAHDLAWERTADEDRELEQAIIREEGGENVSKHEDQSSGLEESEVNNEKHSDHNEEAQSDSENEDWNAQNEDLKDEDCTKNHKDNMSENQEREEEEEDNDGVNENEGDGDDGGATFMPVSNDGTYNRRLRRYHHPLRPDAMECAYYMKTGTCKFGSNCKFNHPPSRKNQGAKEKVKQNEESPERPRQTECKYHLTPGGCKYGNSCRYSHITGKTSVAPILEFNFLGLPIRLGEKVCPYYMRNGSCQYGSNCRFNHPDPTAVEDGDSPSRYGNGGSVSLQGPSISAMTSWSSPRMNEAASYVPMMFTPTQGVSSPNPEWSRYQAPVYQPSESSQPIPPAFAMKNPAADTSFYNYPQLQMPVDEFPERPGQPECSYFLKTGDCKYRSNCKFHHPRSRLPKAPPCILSDKGLPLRPDQEICSHYNRYGLCKFGPACKFDHPINYGNSTSSVGSEPD</sequence>
<feature type="compositionally biased region" description="Basic and acidic residues" evidence="6">
    <location>
        <begin position="22"/>
        <end position="31"/>
    </location>
</feature>
<feature type="domain" description="C3H1-type" evidence="7">
    <location>
        <begin position="317"/>
        <end position="345"/>
    </location>
</feature>
<feature type="domain" description="C3H1-type" evidence="7">
    <location>
        <begin position="453"/>
        <end position="481"/>
    </location>
</feature>
<dbReference type="InterPro" id="IPR000571">
    <property type="entry name" value="Znf_CCCH"/>
</dbReference>